<evidence type="ECO:0000313" key="4">
    <source>
        <dbReference type="EMBL" id="KAE8265411.1"/>
    </source>
</evidence>
<reference evidence="3" key="3">
    <citation type="submission" date="2020-10" db="EMBL/GenBank/DDBJ databases">
        <authorList>
            <person name="Sedaghatjoo S."/>
        </authorList>
    </citation>
    <scope>NUCLEOTIDE SEQUENCE</scope>
    <source>
        <strain evidence="3">AZH3</strain>
    </source>
</reference>
<feature type="region of interest" description="Disordered" evidence="1">
    <location>
        <begin position="141"/>
        <end position="164"/>
    </location>
</feature>
<dbReference type="Proteomes" id="UP000077671">
    <property type="component" value="Unassembled WGS sequence"/>
</dbReference>
<reference evidence="4" key="2">
    <citation type="journal article" date="2019" name="IMA Fungus">
        <title>Genome sequencing and comparison of five Tilletia species to identify candidate genes for the detection of regulated species infecting wheat.</title>
        <authorList>
            <person name="Nguyen H.D.T."/>
            <person name="Sultana T."/>
            <person name="Kesanakurti P."/>
            <person name="Hambleton S."/>
        </authorList>
    </citation>
    <scope>NUCLEOTIDE SEQUENCE</scope>
    <source>
        <strain evidence="4">DAOMC 238032</strain>
    </source>
</reference>
<comment type="caution">
    <text evidence="4">The sequence shown here is derived from an EMBL/GenBank/DDBJ whole genome shotgun (WGS) entry which is preliminary data.</text>
</comment>
<keyword evidence="2" id="KW-0732">Signal</keyword>
<reference evidence="4" key="1">
    <citation type="submission" date="2016-04" db="EMBL/GenBank/DDBJ databases">
        <authorList>
            <person name="Nguyen H.D."/>
            <person name="Kesanakurti P."/>
            <person name="Cullis J."/>
            <person name="Levesque C.A."/>
            <person name="Hambleton S."/>
        </authorList>
    </citation>
    <scope>NUCLEOTIDE SEQUENCE</scope>
    <source>
        <strain evidence="4">DAOMC 238032</strain>
    </source>
</reference>
<dbReference type="EMBL" id="CAJHJG010006592">
    <property type="protein sequence ID" value="CAD6958289.1"/>
    <property type="molecule type" value="Genomic_DNA"/>
</dbReference>
<dbReference type="Proteomes" id="UP000836402">
    <property type="component" value="Unassembled WGS sequence"/>
</dbReference>
<name>A0A177VAL9_9BASI</name>
<gene>
    <name evidence="4" type="ORF">A4X03_0g280</name>
    <name evidence="3" type="ORF">JKIAZH3_G2076</name>
</gene>
<dbReference type="EMBL" id="LWDD02000015">
    <property type="protein sequence ID" value="KAE8265411.1"/>
    <property type="molecule type" value="Genomic_DNA"/>
</dbReference>
<evidence type="ECO:0000313" key="6">
    <source>
        <dbReference type="Proteomes" id="UP000836402"/>
    </source>
</evidence>
<sequence>MSTSSPPRRLNTFPTNFTALLLLDFLLTSSLSPTHAARISNNTTALPPLQHDPLERISYRTFQAGDTQGAEFNVSTYTMDTGLASRTRSPSGIYGCNFIWRGEAYDPSGPLMVWFGSSASRCNDVSDPTCVLSKGLFEGWPQTNRRPQPVHPHPPHRRPPVHPNHPLPALLQHIHLLPPFQFLRLARQDACVEASSARIGLGNYAGC</sequence>
<keyword evidence="6" id="KW-1185">Reference proteome</keyword>
<organism evidence="4 5">
    <name type="scientific">Tilletia caries</name>
    <name type="common">wheat bunt fungus</name>
    <dbReference type="NCBI Taxonomy" id="13290"/>
    <lineage>
        <taxon>Eukaryota</taxon>
        <taxon>Fungi</taxon>
        <taxon>Dikarya</taxon>
        <taxon>Basidiomycota</taxon>
        <taxon>Ustilaginomycotina</taxon>
        <taxon>Exobasidiomycetes</taxon>
        <taxon>Tilletiales</taxon>
        <taxon>Tilletiaceae</taxon>
        <taxon>Tilletia</taxon>
    </lineage>
</organism>
<proteinExistence type="predicted"/>
<protein>
    <submittedName>
        <fullName evidence="4">Uncharacterized protein</fullName>
    </submittedName>
</protein>
<accession>A0A177VAL9</accession>
<evidence type="ECO:0000256" key="1">
    <source>
        <dbReference type="SAM" id="MobiDB-lite"/>
    </source>
</evidence>
<evidence type="ECO:0000313" key="5">
    <source>
        <dbReference type="Proteomes" id="UP000077671"/>
    </source>
</evidence>
<evidence type="ECO:0000313" key="3">
    <source>
        <dbReference type="EMBL" id="CAD6958289.1"/>
    </source>
</evidence>
<dbReference type="AlphaFoldDB" id="A0A177VAL9"/>
<feature type="signal peptide" evidence="2">
    <location>
        <begin position="1"/>
        <end position="36"/>
    </location>
</feature>
<feature type="chain" id="PRO_5044550288" evidence="2">
    <location>
        <begin position="37"/>
        <end position="207"/>
    </location>
</feature>
<evidence type="ECO:0000256" key="2">
    <source>
        <dbReference type="SAM" id="SignalP"/>
    </source>
</evidence>